<sequence>MGDDARHVDTLVVGGGPVGLITAYQLARFGTSVAIIEKHPKSSQDQYGRAITLYPRSSEMLDQLDLADELAQQCFACRQTVSYDANGNEVHGRGWHFMENMKDTAWDFALVLRQKYQEEIFRNALRREGVELEAPVTLEKVVVDASVPQGGYRVTAAVRDGITGVEKAIKCKYLVGCDGGRSTVRRLRDIPFLGSSTEDRWVRIDGLIKTNLPKSRSYCAIESPTHGNVLWAALDRGATRIGYAFTAERAKAYDVFDEKAAVQEAIAAVKPFELEFEQVDWWTIYSVGQRVAQHFFTEGCVFLAGDACHTHSSGAAQGMNTGLHDSVNLAWKLALVLKGIAKPEILKTYEQERLPNVEKLIKYDKDISRLMTMQLPEGWVGDPRADPNEVLGHVMKEAATFSSGLGIFYELAQGNPLSMMGSFPCQEGLEAVRPGKRAPDVQLRKPGTFESTRLIQQTRNEARFYVVLFAGDPNHTGATVKRVVTALEESELLNQAHGM</sequence>
<reference evidence="1" key="1">
    <citation type="submission" date="2024-02" db="EMBL/GenBank/DDBJ databases">
        <title>Metagenome Assembled Genome of Zalaria obscura JY119.</title>
        <authorList>
            <person name="Vighnesh L."/>
            <person name="Jagadeeshwari U."/>
            <person name="Venkata Ramana C."/>
            <person name="Sasikala C."/>
        </authorList>
    </citation>
    <scope>NUCLEOTIDE SEQUENCE</scope>
    <source>
        <strain evidence="1">JY119</strain>
    </source>
</reference>
<protein>
    <submittedName>
        <fullName evidence="1">Uncharacterized protein</fullName>
    </submittedName>
</protein>
<dbReference type="EMBL" id="JAMKPW020000038">
    <property type="protein sequence ID" value="KAK8200801.1"/>
    <property type="molecule type" value="Genomic_DNA"/>
</dbReference>
<proteinExistence type="predicted"/>
<organism evidence="1 2">
    <name type="scientific">Zalaria obscura</name>
    <dbReference type="NCBI Taxonomy" id="2024903"/>
    <lineage>
        <taxon>Eukaryota</taxon>
        <taxon>Fungi</taxon>
        <taxon>Dikarya</taxon>
        <taxon>Ascomycota</taxon>
        <taxon>Pezizomycotina</taxon>
        <taxon>Dothideomycetes</taxon>
        <taxon>Dothideomycetidae</taxon>
        <taxon>Dothideales</taxon>
        <taxon>Zalariaceae</taxon>
        <taxon>Zalaria</taxon>
    </lineage>
</organism>
<comment type="caution">
    <text evidence="1">The sequence shown here is derived from an EMBL/GenBank/DDBJ whole genome shotgun (WGS) entry which is preliminary data.</text>
</comment>
<evidence type="ECO:0000313" key="1">
    <source>
        <dbReference type="EMBL" id="KAK8200801.1"/>
    </source>
</evidence>
<keyword evidence="2" id="KW-1185">Reference proteome</keyword>
<name>A0ACC3S8T2_9PEZI</name>
<dbReference type="Proteomes" id="UP001320706">
    <property type="component" value="Unassembled WGS sequence"/>
</dbReference>
<accession>A0ACC3S8T2</accession>
<evidence type="ECO:0000313" key="2">
    <source>
        <dbReference type="Proteomes" id="UP001320706"/>
    </source>
</evidence>
<gene>
    <name evidence="1" type="ORF">M8818_006117</name>
</gene>